<keyword evidence="2" id="KW-1185">Reference proteome</keyword>
<sequence length="222" mass="24057">MEGFATDIALICGSPKGKNSASWVILQGLRDALPPQAAVREYAIRTAPLPEQALRGIAACDVLVFAMPLYVDGLPSHMVGALLQLEADFRETPQKERTAYALVNSGFYEGHQNAHALHMLRHWCRRAGVRWGQGIGAGGGGMLPETQNIPMGHGPKKRLGQALQTLAEAIVSGGQAEDLYITQNFPRVLYRMSAESVWRRKGRKNGLSKQELFAAPGEGPTA</sequence>
<dbReference type="InterPro" id="IPR029039">
    <property type="entry name" value="Flavoprotein-like_sf"/>
</dbReference>
<organism evidence="1 2">
    <name type="scientific">Anaeromassilibacillus senegalensis</name>
    <dbReference type="NCBI Taxonomy" id="1673717"/>
    <lineage>
        <taxon>Bacteria</taxon>
        <taxon>Bacillati</taxon>
        <taxon>Bacillota</taxon>
        <taxon>Clostridia</taxon>
        <taxon>Eubacteriales</taxon>
        <taxon>Acutalibacteraceae</taxon>
        <taxon>Anaeromassilibacillus</taxon>
    </lineage>
</organism>
<proteinExistence type="predicted"/>
<dbReference type="Proteomes" id="UP001298681">
    <property type="component" value="Unassembled WGS sequence"/>
</dbReference>
<dbReference type="SUPFAM" id="SSF52218">
    <property type="entry name" value="Flavoproteins"/>
    <property type="match status" value="1"/>
</dbReference>
<dbReference type="Gene3D" id="3.40.50.360">
    <property type="match status" value="1"/>
</dbReference>
<evidence type="ECO:0000313" key="2">
    <source>
        <dbReference type="Proteomes" id="UP001298681"/>
    </source>
</evidence>
<accession>A0ABS9MKD2</accession>
<reference evidence="1 2" key="1">
    <citation type="submission" date="2022-01" db="EMBL/GenBank/DDBJ databases">
        <title>Collection of gut derived symbiotic bacterial strains cultured from healthy donors.</title>
        <authorList>
            <person name="Lin H."/>
            <person name="Kohout C."/>
            <person name="Waligurski E."/>
            <person name="Pamer E.G."/>
        </authorList>
    </citation>
    <scope>NUCLEOTIDE SEQUENCE [LARGE SCALE GENOMIC DNA]</scope>
    <source>
        <strain evidence="1 2">DFI.7.58</strain>
    </source>
</reference>
<comment type="caution">
    <text evidence="1">The sequence shown here is derived from an EMBL/GenBank/DDBJ whole genome shotgun (WGS) entry which is preliminary data.</text>
</comment>
<gene>
    <name evidence="1" type="ORF">L0P57_10010</name>
</gene>
<dbReference type="EMBL" id="JAKNHQ010000013">
    <property type="protein sequence ID" value="MCG4611261.1"/>
    <property type="molecule type" value="Genomic_DNA"/>
</dbReference>
<protein>
    <recommendedName>
        <fullName evidence="3">NADPH-dependent FMN reductase-like domain-containing protein</fullName>
    </recommendedName>
</protein>
<dbReference type="RefSeq" id="WP_207740544.1">
    <property type="nucleotide sequence ID" value="NZ_JAKNHQ010000013.1"/>
</dbReference>
<name>A0ABS9MKD2_9FIRM</name>
<evidence type="ECO:0008006" key="3">
    <source>
        <dbReference type="Google" id="ProtNLM"/>
    </source>
</evidence>
<evidence type="ECO:0000313" key="1">
    <source>
        <dbReference type="EMBL" id="MCG4611261.1"/>
    </source>
</evidence>